<evidence type="ECO:0000313" key="2">
    <source>
        <dbReference type="EMBL" id="SEI53819.1"/>
    </source>
</evidence>
<dbReference type="Proteomes" id="UP000199379">
    <property type="component" value="Unassembled WGS sequence"/>
</dbReference>
<name>A0A1H6RDC2_9RHOB</name>
<dbReference type="Pfam" id="PF19851">
    <property type="entry name" value="DUF6326"/>
    <property type="match status" value="1"/>
</dbReference>
<dbReference type="OrthoDB" id="1551186at2"/>
<dbReference type="AlphaFoldDB" id="A0A1H6RDC2"/>
<dbReference type="InterPro" id="IPR046289">
    <property type="entry name" value="DUF6326"/>
</dbReference>
<protein>
    <submittedName>
        <fullName evidence="2">Uncharacterized protein</fullName>
    </submittedName>
</protein>
<feature type="transmembrane region" description="Helical" evidence="1">
    <location>
        <begin position="52"/>
        <end position="74"/>
    </location>
</feature>
<gene>
    <name evidence="2" type="ORF">SAMN05444007_101492</name>
</gene>
<keyword evidence="1" id="KW-1133">Transmembrane helix</keyword>
<evidence type="ECO:0000313" key="3">
    <source>
        <dbReference type="Proteomes" id="UP000199379"/>
    </source>
</evidence>
<feature type="transmembrane region" description="Helical" evidence="1">
    <location>
        <begin position="104"/>
        <end position="124"/>
    </location>
</feature>
<reference evidence="2 3" key="1">
    <citation type="submission" date="2016-10" db="EMBL/GenBank/DDBJ databases">
        <authorList>
            <person name="de Groot N.N."/>
        </authorList>
    </citation>
    <scope>NUCLEOTIDE SEQUENCE [LARGE SCALE GENOMIC DNA]</scope>
    <source>
        <strain evidence="2 3">DSM 29340</strain>
    </source>
</reference>
<keyword evidence="3" id="KW-1185">Reference proteome</keyword>
<dbReference type="RefSeq" id="WP_092362150.1">
    <property type="nucleotide sequence ID" value="NZ_BMGV01000001.1"/>
</dbReference>
<proteinExistence type="predicted"/>
<keyword evidence="1" id="KW-0472">Membrane</keyword>
<sequence length="139" mass="15497">MRKLDPHTLLSALWLFILLNIIFRDIHQFVLASHLKMLLTGHYNGMEITEELMLLGGVHVQVPIAMVLFSLLLTRRIGRPVTILAAIITTGTLLSSAPPDLDDTFHLVIELAALAAILWTAWTWTDQERAAAQAGNQHL</sequence>
<accession>A0A1H6RDC2</accession>
<evidence type="ECO:0000256" key="1">
    <source>
        <dbReference type="SAM" id="Phobius"/>
    </source>
</evidence>
<keyword evidence="1" id="KW-0812">Transmembrane</keyword>
<dbReference type="EMBL" id="FNYD01000001">
    <property type="protein sequence ID" value="SEI53819.1"/>
    <property type="molecule type" value="Genomic_DNA"/>
</dbReference>
<organism evidence="2 3">
    <name type="scientific">Cribrihabitans marinus</name>
    <dbReference type="NCBI Taxonomy" id="1227549"/>
    <lineage>
        <taxon>Bacteria</taxon>
        <taxon>Pseudomonadati</taxon>
        <taxon>Pseudomonadota</taxon>
        <taxon>Alphaproteobacteria</taxon>
        <taxon>Rhodobacterales</taxon>
        <taxon>Paracoccaceae</taxon>
        <taxon>Cribrihabitans</taxon>
    </lineage>
</organism>
<feature type="transmembrane region" description="Helical" evidence="1">
    <location>
        <begin position="81"/>
        <end position="98"/>
    </location>
</feature>